<organism evidence="1">
    <name type="scientific">Rhizophora mucronata</name>
    <name type="common">Asiatic mangrove</name>
    <dbReference type="NCBI Taxonomy" id="61149"/>
    <lineage>
        <taxon>Eukaryota</taxon>
        <taxon>Viridiplantae</taxon>
        <taxon>Streptophyta</taxon>
        <taxon>Embryophyta</taxon>
        <taxon>Tracheophyta</taxon>
        <taxon>Spermatophyta</taxon>
        <taxon>Magnoliopsida</taxon>
        <taxon>eudicotyledons</taxon>
        <taxon>Gunneridae</taxon>
        <taxon>Pentapetalae</taxon>
        <taxon>rosids</taxon>
        <taxon>fabids</taxon>
        <taxon>Malpighiales</taxon>
        <taxon>Rhizophoraceae</taxon>
        <taxon>Rhizophora</taxon>
    </lineage>
</organism>
<dbReference type="EMBL" id="GGEC01035978">
    <property type="protein sequence ID" value="MBX16462.1"/>
    <property type="molecule type" value="Transcribed_RNA"/>
</dbReference>
<protein>
    <submittedName>
        <fullName evidence="1">tRNA-dihydrouridine synthase</fullName>
    </submittedName>
</protein>
<evidence type="ECO:0000313" key="1">
    <source>
        <dbReference type="EMBL" id="MBX16462.1"/>
    </source>
</evidence>
<sequence>MLANTSYFEPKGKQKYLCIKRTLVFKPLLFCEDTLCHYTSNTQVPIKGTSHQKGKPQQFFSNHSQSLLSHPRALSASFNNWQHPHHLHQHCILITINAVITDHAECPTPLNNHSQ</sequence>
<proteinExistence type="predicted"/>
<name>A0A2P2LER3_RHIMU</name>
<accession>A0A2P2LER3</accession>
<dbReference type="AlphaFoldDB" id="A0A2P2LER3"/>
<reference evidence="1" key="1">
    <citation type="submission" date="2018-02" db="EMBL/GenBank/DDBJ databases">
        <title>Rhizophora mucronata_Transcriptome.</title>
        <authorList>
            <person name="Meera S.P."/>
            <person name="Sreeshan A."/>
            <person name="Augustine A."/>
        </authorList>
    </citation>
    <scope>NUCLEOTIDE SEQUENCE</scope>
    <source>
        <tissue evidence="1">Leaf</tissue>
    </source>
</reference>